<sequence length="424" mass="48282">MLQKLQRHWLKLRPLAIALAALLLLLGVSHVRLQSFPVRHNSPEMAESLNSSDNEDHSEEDIGLEFFNRGTDRAVRAWQASQQASTPEDWHQVVQYWTEALAAMQSVPVTAPQRAFAQKKVQEYLENADFALQQAGNSGNRLPHPTFNSLVLDEQFALYRSYVATLGPPDILIIGSSRGLQGLDGKRLQFDLNRRGFSGVRVFNFGINGATAQVVNLQLRELLTRDQLPNVMVWADGSRAFNSGREDRTFSRIRNSPGYERLRNSGVRQGGLPVILSRRDIDSNGFQIVRDRFNPQTYFQQFPRVPGQYDGDYANFNLGGVQGNATNRVIEFCQSRNIPLILVNLPLTNEYLDPARRRYERQFQEFLQQQGQKSGVWVRDLSNQWRDRPDFFADPSHLNREGAAAVAQRLAQDTELPWDSFLRG</sequence>
<name>A0ABY5AQ45_9CYAN</name>
<dbReference type="SUPFAM" id="SSF52266">
    <property type="entry name" value="SGNH hydrolase"/>
    <property type="match status" value="1"/>
</dbReference>
<proteinExistence type="predicted"/>
<dbReference type="Gene3D" id="3.40.50.1110">
    <property type="entry name" value="SGNH hydrolase"/>
    <property type="match status" value="1"/>
</dbReference>
<reference evidence="1" key="1">
    <citation type="submission" date="2022-06" db="EMBL/GenBank/DDBJ databases">
        <title>Genome sequence of Phormidium yuhuli AB48 isolated from an industrial photobioreactor environment.</title>
        <authorList>
            <person name="Qiu Y."/>
            <person name="Noonan A.J.C."/>
            <person name="Dofher K."/>
            <person name="Koch M."/>
            <person name="Kieft B."/>
            <person name="Lin X."/>
            <person name="Ziels R.M."/>
            <person name="Hallam S.J."/>
        </authorList>
    </citation>
    <scope>NUCLEOTIDE SEQUENCE</scope>
    <source>
        <strain evidence="1">AB48</strain>
    </source>
</reference>
<dbReference type="EMBL" id="CP098611">
    <property type="protein sequence ID" value="USR91337.1"/>
    <property type="molecule type" value="Genomic_DNA"/>
</dbReference>
<keyword evidence="2" id="KW-1185">Reference proteome</keyword>
<accession>A0ABY5AQ45</accession>
<gene>
    <name evidence="1" type="ORF">NEA10_00925</name>
</gene>
<dbReference type="InterPro" id="IPR036514">
    <property type="entry name" value="SGNH_hydro_sf"/>
</dbReference>
<organism evidence="1 2">
    <name type="scientific">Phormidium yuhuli AB48</name>
    <dbReference type="NCBI Taxonomy" id="2940671"/>
    <lineage>
        <taxon>Bacteria</taxon>
        <taxon>Bacillati</taxon>
        <taxon>Cyanobacteriota</taxon>
        <taxon>Cyanophyceae</taxon>
        <taxon>Oscillatoriophycideae</taxon>
        <taxon>Oscillatoriales</taxon>
        <taxon>Oscillatoriaceae</taxon>
        <taxon>Phormidium</taxon>
        <taxon>Phormidium yuhuli</taxon>
    </lineage>
</organism>
<dbReference type="RefSeq" id="WP_252663364.1">
    <property type="nucleotide sequence ID" value="NZ_CP098611.1"/>
</dbReference>
<evidence type="ECO:0000313" key="2">
    <source>
        <dbReference type="Proteomes" id="UP001056708"/>
    </source>
</evidence>
<dbReference type="Proteomes" id="UP001056708">
    <property type="component" value="Chromosome"/>
</dbReference>
<evidence type="ECO:0000313" key="1">
    <source>
        <dbReference type="EMBL" id="USR91337.1"/>
    </source>
</evidence>
<protein>
    <submittedName>
        <fullName evidence="1">Uncharacterized protein</fullName>
    </submittedName>
</protein>